<feature type="transmembrane region" description="Helical" evidence="6">
    <location>
        <begin position="278"/>
        <end position="299"/>
    </location>
</feature>
<evidence type="ECO:0000256" key="1">
    <source>
        <dbReference type="ARBA" id="ARBA00004141"/>
    </source>
</evidence>
<feature type="transmembrane region" description="Helical" evidence="6">
    <location>
        <begin position="116"/>
        <end position="135"/>
    </location>
</feature>
<accession>A0AAD0RLT4</accession>
<feature type="transmembrane region" description="Helical" evidence="6">
    <location>
        <begin position="21"/>
        <end position="43"/>
    </location>
</feature>
<evidence type="ECO:0000256" key="4">
    <source>
        <dbReference type="ARBA" id="ARBA00022989"/>
    </source>
</evidence>
<dbReference type="Gene3D" id="1.20.1250.20">
    <property type="entry name" value="MFS general substrate transporter like domains"/>
    <property type="match status" value="1"/>
</dbReference>
<keyword evidence="5 6" id="KW-0472">Membrane</keyword>
<dbReference type="SUPFAM" id="SSF103473">
    <property type="entry name" value="MFS general substrate transporter"/>
    <property type="match status" value="1"/>
</dbReference>
<feature type="transmembrane region" description="Helical" evidence="6">
    <location>
        <begin position="411"/>
        <end position="431"/>
    </location>
</feature>
<evidence type="ECO:0000313" key="9">
    <source>
        <dbReference type="Proteomes" id="UP000258102"/>
    </source>
</evidence>
<keyword evidence="4 6" id="KW-1133">Transmembrane helix</keyword>
<sequence>MLEDTVNTEGQTALGAGQKRVLFSLAVVLILPTLGMSSINVLLPTLAEEFGVGQALVNWVVVAYLLSLTAFILGAGAIGDRVGRKRALRIGISVFCVGSIVAGLSVNLWMLIAARLFQGIGAALLLSQVFALASVAMPKRKVGLAMGLLGTTAAIGTALGPLLSGAMLEWLSWQFTFWLMILLGGTAYFLIARFLPDDVANPPELQRFDVIGSVWLSASCLFYVLAMPSSSSFSLVLHSVFFLFAVAFIYCFVQSQKRAQFPLVSLAFLKHRLRNTSLIVSFIVDAIAMSTLVVGPFYLTYALGLSPVTVGLIVSIGPCIAAVAGYPSGEVVDHFGIAFAMFLGLLMILIGTISFAILPSLFGLYGYVVALFLLTPGRQLFLAAHHTFVMTTVAEKEKGMGSGLINLCKNLGLMTGASLLGGVFSLLLQAQSAALASSAQLNMAFSLTFLLAALFVLVSLVAVFVNSRKEGLNSST</sequence>
<feature type="transmembrane region" description="Helical" evidence="6">
    <location>
        <begin position="305"/>
        <end position="326"/>
    </location>
</feature>
<dbReference type="GO" id="GO:0022857">
    <property type="term" value="F:transmembrane transporter activity"/>
    <property type="evidence" value="ECO:0007669"/>
    <property type="project" value="InterPro"/>
</dbReference>
<feature type="transmembrane region" description="Helical" evidence="6">
    <location>
        <begin position="90"/>
        <end position="110"/>
    </location>
</feature>
<dbReference type="InterPro" id="IPR020846">
    <property type="entry name" value="MFS_dom"/>
</dbReference>
<dbReference type="Pfam" id="PF07690">
    <property type="entry name" value="MFS_1"/>
    <property type="match status" value="1"/>
</dbReference>
<dbReference type="PRINTS" id="PR01036">
    <property type="entry name" value="TCRTETB"/>
</dbReference>
<feature type="transmembrane region" description="Helical" evidence="6">
    <location>
        <begin position="208"/>
        <end position="226"/>
    </location>
</feature>
<keyword evidence="3 6" id="KW-0812">Transmembrane</keyword>
<feature type="transmembrane region" description="Helical" evidence="6">
    <location>
        <begin position="55"/>
        <end position="78"/>
    </location>
</feature>
<feature type="transmembrane region" description="Helical" evidence="6">
    <location>
        <begin position="232"/>
        <end position="253"/>
    </location>
</feature>
<dbReference type="RefSeq" id="WP_088532844.1">
    <property type="nucleotide sequence ID" value="NZ_CP021647.1"/>
</dbReference>
<feature type="transmembrane region" description="Helical" evidence="6">
    <location>
        <begin position="443"/>
        <end position="465"/>
    </location>
</feature>
<dbReference type="PANTHER" id="PTHR42718:SF9">
    <property type="entry name" value="MAJOR FACILITATOR SUPERFAMILY MULTIDRUG TRANSPORTER MFSC"/>
    <property type="match status" value="1"/>
</dbReference>
<feature type="transmembrane region" description="Helical" evidence="6">
    <location>
        <begin position="338"/>
        <end position="358"/>
    </location>
</feature>
<dbReference type="PANTHER" id="PTHR42718">
    <property type="entry name" value="MAJOR FACILITATOR SUPERFAMILY MULTIDRUG TRANSPORTER MFSC"/>
    <property type="match status" value="1"/>
</dbReference>
<evidence type="ECO:0000256" key="2">
    <source>
        <dbReference type="ARBA" id="ARBA00022448"/>
    </source>
</evidence>
<dbReference type="PROSITE" id="PS50850">
    <property type="entry name" value="MFS"/>
    <property type="match status" value="1"/>
</dbReference>
<dbReference type="AlphaFoldDB" id="A0AAD0RLT4"/>
<evidence type="ECO:0000259" key="7">
    <source>
        <dbReference type="PROSITE" id="PS50850"/>
    </source>
</evidence>
<dbReference type="InterPro" id="IPR036259">
    <property type="entry name" value="MFS_trans_sf"/>
</dbReference>
<feature type="transmembrane region" description="Helical" evidence="6">
    <location>
        <begin position="142"/>
        <end position="163"/>
    </location>
</feature>
<comment type="subcellular location">
    <subcellularLocation>
        <location evidence="1">Membrane</location>
        <topology evidence="1">Multi-pass membrane protein</topology>
    </subcellularLocation>
</comment>
<dbReference type="Proteomes" id="UP000258102">
    <property type="component" value="Chromosome 2"/>
</dbReference>
<dbReference type="KEGG" id="ppis:B1L02_21835"/>
<evidence type="ECO:0000256" key="5">
    <source>
        <dbReference type="ARBA" id="ARBA00023136"/>
    </source>
</evidence>
<dbReference type="InterPro" id="IPR011701">
    <property type="entry name" value="MFS"/>
</dbReference>
<keyword evidence="2" id="KW-0813">Transport</keyword>
<feature type="domain" description="Major facilitator superfamily (MFS) profile" evidence="7">
    <location>
        <begin position="21"/>
        <end position="470"/>
    </location>
</feature>
<reference evidence="8 9" key="1">
    <citation type="submission" date="2018-08" db="EMBL/GenBank/DDBJ databases">
        <title>Whole Genome Sequences of Two Pseudoalteromonas piscicida Strains, DE1-A and DE2-A, which Exhibit Strong Antibacterial Activity against Vibrio vulnificus.</title>
        <authorList>
            <person name="Richards G.P."/>
            <person name="Needleman D.S."/>
            <person name="Watson M.A."/>
            <person name="Polson S.W."/>
        </authorList>
    </citation>
    <scope>NUCLEOTIDE SEQUENCE [LARGE SCALE GENOMIC DNA]</scope>
    <source>
        <strain evidence="8 9">DE2-A</strain>
    </source>
</reference>
<proteinExistence type="predicted"/>
<name>A0AAD0RLT4_PSEO7</name>
<organism evidence="8 9">
    <name type="scientific">Pseudoalteromonas piscicida</name>
    <dbReference type="NCBI Taxonomy" id="43662"/>
    <lineage>
        <taxon>Bacteria</taxon>
        <taxon>Pseudomonadati</taxon>
        <taxon>Pseudomonadota</taxon>
        <taxon>Gammaproteobacteria</taxon>
        <taxon>Alteromonadales</taxon>
        <taxon>Pseudoalteromonadaceae</taxon>
        <taxon>Pseudoalteromonas</taxon>
    </lineage>
</organism>
<evidence type="ECO:0000313" key="8">
    <source>
        <dbReference type="EMBL" id="AXR04124.1"/>
    </source>
</evidence>
<evidence type="ECO:0000256" key="3">
    <source>
        <dbReference type="ARBA" id="ARBA00022692"/>
    </source>
</evidence>
<feature type="transmembrane region" description="Helical" evidence="6">
    <location>
        <begin position="175"/>
        <end position="196"/>
    </location>
</feature>
<protein>
    <submittedName>
        <fullName evidence="8">MFS transporter</fullName>
    </submittedName>
</protein>
<dbReference type="Gene3D" id="1.20.1720.10">
    <property type="entry name" value="Multidrug resistance protein D"/>
    <property type="match status" value="1"/>
</dbReference>
<feature type="transmembrane region" description="Helical" evidence="6">
    <location>
        <begin position="364"/>
        <end position="390"/>
    </location>
</feature>
<dbReference type="GO" id="GO:0016020">
    <property type="term" value="C:membrane"/>
    <property type="evidence" value="ECO:0007669"/>
    <property type="project" value="UniProtKB-SubCell"/>
</dbReference>
<dbReference type="CDD" id="cd17321">
    <property type="entry name" value="MFS_MMR_MDR_like"/>
    <property type="match status" value="1"/>
</dbReference>
<gene>
    <name evidence="8" type="ORF">D0511_19450</name>
</gene>
<dbReference type="EMBL" id="CP031762">
    <property type="protein sequence ID" value="AXR04124.1"/>
    <property type="molecule type" value="Genomic_DNA"/>
</dbReference>
<evidence type="ECO:0000256" key="6">
    <source>
        <dbReference type="SAM" id="Phobius"/>
    </source>
</evidence>